<reference evidence="2 4" key="1">
    <citation type="submission" date="2017-11" db="EMBL/GenBank/DDBJ databases">
        <title>Comparitive Functional Genomics of Dry Heat Resistant strains isolated from the Viking Spacecraft.</title>
        <authorList>
            <person name="Seuylemezian A."/>
            <person name="Cooper K."/>
            <person name="Vaishampayan P."/>
        </authorList>
    </citation>
    <scope>NUCLEOTIDE SEQUENCE [LARGE SCALE GENOMIC DNA]</scope>
    <source>
        <strain evidence="2 4">M4.6</strain>
    </source>
</reference>
<dbReference type="EMBL" id="PGVD01000046">
    <property type="protein sequence ID" value="PLR94714.1"/>
    <property type="molecule type" value="Genomic_DNA"/>
</dbReference>
<dbReference type="RefSeq" id="WP_101575891.1">
    <property type="nucleotide sequence ID" value="NZ_PGVA01000005.1"/>
</dbReference>
<gene>
    <name evidence="2" type="ORF">CU635_04010</name>
    <name evidence="3" type="ORF">CVD25_16035</name>
</gene>
<accession>A0A2N5GQY2</accession>
<keyword evidence="1" id="KW-1133">Transmembrane helix</keyword>
<dbReference type="Proteomes" id="UP000235114">
    <property type="component" value="Unassembled WGS sequence"/>
</dbReference>
<dbReference type="OrthoDB" id="1955013at2"/>
<dbReference type="Proteomes" id="UP000234951">
    <property type="component" value="Unassembled WGS sequence"/>
</dbReference>
<keyword evidence="1" id="KW-0472">Membrane</keyword>
<name>A0A2N5GQY2_9BACI</name>
<sequence>MNHFSIEDWKKYLKNEISDDVRGTYENHLYSCDQCLDLYMRALSEDEAALPAIEAETDFTNVVMKSIAIVKQASQQEKQPVKREKRYYQTSAFHYVLAAAMTLLLMATGVFQSVTRYTDTVQNTNFQEKQPSITEGIMDRTFTWLDSFEMKNKEANK</sequence>
<evidence type="ECO:0000313" key="5">
    <source>
        <dbReference type="Proteomes" id="UP000235114"/>
    </source>
</evidence>
<dbReference type="AlphaFoldDB" id="A0A2N5GQY2"/>
<evidence type="ECO:0000313" key="2">
    <source>
        <dbReference type="EMBL" id="PLR85625.1"/>
    </source>
</evidence>
<keyword evidence="1" id="KW-0812">Transmembrane</keyword>
<organism evidence="2 4">
    <name type="scientific">Bacillus canaveralius</name>
    <dbReference type="NCBI Taxonomy" id="1403243"/>
    <lineage>
        <taxon>Bacteria</taxon>
        <taxon>Bacillati</taxon>
        <taxon>Bacillota</taxon>
        <taxon>Bacilli</taxon>
        <taxon>Bacillales</taxon>
        <taxon>Bacillaceae</taxon>
        <taxon>Bacillus</taxon>
    </lineage>
</organism>
<feature type="transmembrane region" description="Helical" evidence="1">
    <location>
        <begin position="92"/>
        <end position="111"/>
    </location>
</feature>
<comment type="caution">
    <text evidence="2">The sequence shown here is derived from an EMBL/GenBank/DDBJ whole genome shotgun (WGS) entry which is preliminary data.</text>
</comment>
<keyword evidence="5" id="KW-1185">Reference proteome</keyword>
<proteinExistence type="predicted"/>
<evidence type="ECO:0000256" key="1">
    <source>
        <dbReference type="SAM" id="Phobius"/>
    </source>
</evidence>
<reference evidence="3 5" key="2">
    <citation type="submission" date="2017-12" db="EMBL/GenBank/DDBJ databases">
        <title>Comparative Functional Genomics of Dry Heat Resistant strains isolated from the Viking Spacecraft.</title>
        <authorList>
            <person name="Seuylemezian A."/>
            <person name="Cooper K."/>
            <person name="Vaishampayan P."/>
        </authorList>
    </citation>
    <scope>NUCLEOTIDE SEQUENCE [LARGE SCALE GENOMIC DNA]</scope>
    <source>
        <strain evidence="3 5">ATCC 29669</strain>
    </source>
</reference>
<protein>
    <recommendedName>
        <fullName evidence="6">Group-specific protein</fullName>
    </recommendedName>
</protein>
<dbReference type="EMBL" id="PGVA01000005">
    <property type="protein sequence ID" value="PLR85625.1"/>
    <property type="molecule type" value="Genomic_DNA"/>
</dbReference>
<evidence type="ECO:0000313" key="3">
    <source>
        <dbReference type="EMBL" id="PLR94714.1"/>
    </source>
</evidence>
<evidence type="ECO:0008006" key="6">
    <source>
        <dbReference type="Google" id="ProtNLM"/>
    </source>
</evidence>
<evidence type="ECO:0000313" key="4">
    <source>
        <dbReference type="Proteomes" id="UP000234951"/>
    </source>
</evidence>